<keyword evidence="2" id="KW-1185">Reference proteome</keyword>
<organism evidence="1 2">
    <name type="scientific">Channa striata</name>
    <name type="common">Snakehead murrel</name>
    <name type="synonym">Ophicephalus striatus</name>
    <dbReference type="NCBI Taxonomy" id="64152"/>
    <lineage>
        <taxon>Eukaryota</taxon>
        <taxon>Metazoa</taxon>
        <taxon>Chordata</taxon>
        <taxon>Craniata</taxon>
        <taxon>Vertebrata</taxon>
        <taxon>Euteleostomi</taxon>
        <taxon>Actinopterygii</taxon>
        <taxon>Neopterygii</taxon>
        <taxon>Teleostei</taxon>
        <taxon>Neoteleostei</taxon>
        <taxon>Acanthomorphata</taxon>
        <taxon>Anabantaria</taxon>
        <taxon>Anabantiformes</taxon>
        <taxon>Channoidei</taxon>
        <taxon>Channidae</taxon>
        <taxon>Channa</taxon>
    </lineage>
</organism>
<gene>
    <name evidence="1" type="ORF">Q5P01_000653</name>
</gene>
<dbReference type="AlphaFoldDB" id="A0AA88IHD9"/>
<evidence type="ECO:0000313" key="2">
    <source>
        <dbReference type="Proteomes" id="UP001187415"/>
    </source>
</evidence>
<dbReference type="EMBL" id="JAUPFM010000070">
    <property type="protein sequence ID" value="KAK2814268.1"/>
    <property type="molecule type" value="Genomic_DNA"/>
</dbReference>
<comment type="caution">
    <text evidence="1">The sequence shown here is derived from an EMBL/GenBank/DDBJ whole genome shotgun (WGS) entry which is preliminary data.</text>
</comment>
<name>A0AA88IHD9_CHASR</name>
<accession>A0AA88IHD9</accession>
<evidence type="ECO:0000313" key="1">
    <source>
        <dbReference type="EMBL" id="KAK2814268.1"/>
    </source>
</evidence>
<reference evidence="1" key="1">
    <citation type="submission" date="2023-07" db="EMBL/GenBank/DDBJ databases">
        <title>Chromosome-level Genome Assembly of Striped Snakehead (Channa striata).</title>
        <authorList>
            <person name="Liu H."/>
        </authorList>
    </citation>
    <scope>NUCLEOTIDE SEQUENCE</scope>
    <source>
        <strain evidence="1">Gz</strain>
        <tissue evidence="1">Muscle</tissue>
    </source>
</reference>
<protein>
    <submittedName>
        <fullName evidence="1">Uncharacterized protein</fullName>
    </submittedName>
</protein>
<dbReference type="Proteomes" id="UP001187415">
    <property type="component" value="Unassembled WGS sequence"/>
</dbReference>
<sequence>MSADQLRVELNADKFNNVLLPKEMKAQLPRSAAEEKVLSTDRILTRSTVQSNPRTSRVFWEKLNCSCLSWHVPPPSLLHRKSAVLDVVLCIQSPGLRLCRLVSAGVDEAAFTWGRRADV</sequence>
<proteinExistence type="predicted"/>